<evidence type="ECO:0000313" key="2">
    <source>
        <dbReference type="Proteomes" id="UP001156762"/>
    </source>
</evidence>
<dbReference type="GeneID" id="80554560"/>
<dbReference type="Pfam" id="PF21707">
    <property type="entry name" value="ABC_AB"/>
    <property type="match status" value="1"/>
</dbReference>
<sequence length="255" mass="28687">MAFHIQKLMLVNCTLGNVSDYYIELETSFFSSLAENIPSSLYDDVHLLRDEYGNGDLSLSDLVDVAEHVDVNGHMVSRGAVKMFLCYLQITLALLGNKDVNISIIDSRFRIFEDVHAPDLSANLLSGKMAIDKLIKDVVINGCNVKVACRRMLRSITSSLNVPEDSVAGSMKVKVYCYLCLKNQNNLSSMRCFDRNNLQQVTRTRARLDQIHSFPTMCDRFEHLDEEAKNLMASSSALDDGMPLEELDPENNLDH</sequence>
<dbReference type="InterPro" id="IPR049107">
    <property type="entry name" value="ABC_AB"/>
</dbReference>
<reference evidence="1" key="1">
    <citation type="submission" date="2021-02" db="EMBL/GenBank/DDBJ databases">
        <title>High-throughput sequencing identified novel Varicosavirus, Emaravirus and Deltapartitivirus from Vitis coignetiae.</title>
        <authorList>
            <person name="Nabeshima T."/>
            <person name="Abe J."/>
        </authorList>
    </citation>
    <scope>NUCLEOTIDE SEQUENCE</scope>
    <source>
        <strain evidence="1">T1</strain>
    </source>
</reference>
<dbReference type="EMBL" id="LC604731">
    <property type="protein sequence ID" value="BCS90324.1"/>
    <property type="molecule type" value="Viral_cRNA"/>
</dbReference>
<dbReference type="Proteomes" id="UP001156762">
    <property type="component" value="Genome"/>
</dbReference>
<dbReference type="RefSeq" id="YP_010840875.1">
    <property type="nucleotide sequence ID" value="NC_079094.1"/>
</dbReference>
<evidence type="ECO:0000313" key="1">
    <source>
        <dbReference type="EMBL" id="BCS90324.1"/>
    </source>
</evidence>
<organism evidence="1 2">
    <name type="scientific">Vitis emaravirus</name>
    <dbReference type="NCBI Taxonomy" id="2812031"/>
    <lineage>
        <taxon>Viruses</taxon>
        <taxon>Riboviria</taxon>
        <taxon>Orthornavirae</taxon>
        <taxon>Negarnaviricota</taxon>
        <taxon>Polyploviricotina</taxon>
        <taxon>Bunyaviricetes</taxon>
        <taxon>Elliovirales</taxon>
        <taxon>Fimoviridae</taxon>
        <taxon>Emaravirus</taxon>
        <taxon>Emaravirus vitis</taxon>
    </lineage>
</organism>
<accession>A0A830ZV93</accession>
<keyword evidence="2" id="KW-1185">Reference proteome</keyword>
<protein>
    <submittedName>
        <fullName evidence="1">Protein 6</fullName>
    </submittedName>
</protein>
<proteinExistence type="predicted"/>
<name>A0A830ZV93_9VIRU</name>
<dbReference type="KEGG" id="vg:80554560"/>